<accession>A0AAW2FIJ2</accession>
<keyword evidence="1" id="KW-0472">Membrane</keyword>
<evidence type="ECO:0000313" key="3">
    <source>
        <dbReference type="Proteomes" id="UP001430953"/>
    </source>
</evidence>
<gene>
    <name evidence="2" type="ORF">PUN28_011859</name>
</gene>
<keyword evidence="1" id="KW-1133">Transmembrane helix</keyword>
<protein>
    <submittedName>
        <fullName evidence="2">Uncharacterized protein</fullName>
    </submittedName>
</protein>
<evidence type="ECO:0000313" key="2">
    <source>
        <dbReference type="EMBL" id="KAL0114814.1"/>
    </source>
</evidence>
<proteinExistence type="predicted"/>
<comment type="caution">
    <text evidence="2">The sequence shown here is derived from an EMBL/GenBank/DDBJ whole genome shotgun (WGS) entry which is preliminary data.</text>
</comment>
<dbReference type="EMBL" id="JADYXP020000011">
    <property type="protein sequence ID" value="KAL0114814.1"/>
    <property type="molecule type" value="Genomic_DNA"/>
</dbReference>
<keyword evidence="3" id="KW-1185">Reference proteome</keyword>
<dbReference type="Proteomes" id="UP001430953">
    <property type="component" value="Unassembled WGS sequence"/>
</dbReference>
<name>A0AAW2FIJ2_9HYME</name>
<feature type="transmembrane region" description="Helical" evidence="1">
    <location>
        <begin position="34"/>
        <end position="55"/>
    </location>
</feature>
<evidence type="ECO:0000256" key="1">
    <source>
        <dbReference type="SAM" id="Phobius"/>
    </source>
</evidence>
<dbReference type="AlphaFoldDB" id="A0AAW2FIJ2"/>
<reference evidence="2 3" key="1">
    <citation type="submission" date="2023-03" db="EMBL/GenBank/DDBJ databases">
        <title>High recombination rates correlate with genetic variation in Cardiocondyla obscurior ants.</title>
        <authorList>
            <person name="Errbii M."/>
        </authorList>
    </citation>
    <scope>NUCLEOTIDE SEQUENCE [LARGE SCALE GENOMIC DNA]</scope>
    <source>
        <strain evidence="2">Alpha-2009</strain>
        <tissue evidence="2">Whole body</tissue>
    </source>
</reference>
<keyword evidence="1" id="KW-0812">Transmembrane</keyword>
<sequence length="105" mass="12477">MFKSAPFTDNEHSTVQQSEFNFVHSSTRMSVKKAFNYFILKLITAICIIHNITIIENDKNKFFKKFYNVFVINVASNSEYDDLHITITNDLINRRMQMFRDLFPE</sequence>
<organism evidence="2 3">
    <name type="scientific">Cardiocondyla obscurior</name>
    <dbReference type="NCBI Taxonomy" id="286306"/>
    <lineage>
        <taxon>Eukaryota</taxon>
        <taxon>Metazoa</taxon>
        <taxon>Ecdysozoa</taxon>
        <taxon>Arthropoda</taxon>
        <taxon>Hexapoda</taxon>
        <taxon>Insecta</taxon>
        <taxon>Pterygota</taxon>
        <taxon>Neoptera</taxon>
        <taxon>Endopterygota</taxon>
        <taxon>Hymenoptera</taxon>
        <taxon>Apocrita</taxon>
        <taxon>Aculeata</taxon>
        <taxon>Formicoidea</taxon>
        <taxon>Formicidae</taxon>
        <taxon>Myrmicinae</taxon>
        <taxon>Cardiocondyla</taxon>
    </lineage>
</organism>